<evidence type="ECO:0000313" key="3">
    <source>
        <dbReference type="Proteomes" id="UP000319613"/>
    </source>
</evidence>
<dbReference type="AlphaFoldDB" id="A0A554JB73"/>
<gene>
    <name evidence="2" type="ORF">G01um101477_405</name>
</gene>
<sequence length="298" mass="33692">MAEDQEIGHEQLDSQEKPEIKKDKPIDAGEKPETFKIRGADQKVTSLVKRLENTKTDARNLSLVRERLGIETQGSTPDSQTNLAEIQDQVVRLEDEKKQSLQEHGEEDFPEGVSVSANEDGSEQKAKGPKIEQLEKDVKRTEEEQKKKRQELIDAWKEKAVKDFSKYLRQGWNTRKAINLDVVIALLETNLPKLIDAKTKDFVEGKTDQLPISVWMRHKGNSFLDMFAGRPQQIKEVTLEMDKNSFTLIDAKEIQDKTKEQEPSAGKPDQNKEPEGELKPESEETTGASDQGGAKKVA</sequence>
<dbReference type="EMBL" id="VMFF01000037">
    <property type="protein sequence ID" value="TSC65602.1"/>
    <property type="molecule type" value="Genomic_DNA"/>
</dbReference>
<organism evidence="2 3">
    <name type="scientific">Candidatus Doudnabacteria bacterium Gr01-1014_77</name>
    <dbReference type="NCBI Taxonomy" id="2017133"/>
    <lineage>
        <taxon>Bacteria</taxon>
        <taxon>Candidatus Doudnaibacteriota</taxon>
    </lineage>
</organism>
<comment type="caution">
    <text evidence="2">The sequence shown here is derived from an EMBL/GenBank/DDBJ whole genome shotgun (WGS) entry which is preliminary data.</text>
</comment>
<feature type="compositionally biased region" description="Basic and acidic residues" evidence="1">
    <location>
        <begin position="251"/>
        <end position="262"/>
    </location>
</feature>
<protein>
    <submittedName>
        <fullName evidence="2">Uncharacterized protein</fullName>
    </submittedName>
</protein>
<dbReference type="Proteomes" id="UP000319613">
    <property type="component" value="Unassembled WGS sequence"/>
</dbReference>
<reference evidence="2 3" key="1">
    <citation type="submission" date="2017-07" db="EMBL/GenBank/DDBJ databases">
        <title>Mechanisms for carbon and nitrogen cycling indicate functional differentiation within the Candidate Phyla Radiation.</title>
        <authorList>
            <person name="Danczak R.E."/>
            <person name="Johnston M.D."/>
            <person name="Kenah C."/>
            <person name="Slattery M."/>
            <person name="Wrighton K.C."/>
            <person name="Wilkins M.J."/>
        </authorList>
    </citation>
    <scope>NUCLEOTIDE SEQUENCE [LARGE SCALE GENOMIC DNA]</scope>
    <source>
        <strain evidence="2">Gr01-1014_77</strain>
    </source>
</reference>
<accession>A0A554JB73</accession>
<evidence type="ECO:0000256" key="1">
    <source>
        <dbReference type="SAM" id="MobiDB-lite"/>
    </source>
</evidence>
<name>A0A554JB73_9BACT</name>
<feature type="region of interest" description="Disordered" evidence="1">
    <location>
        <begin position="251"/>
        <end position="298"/>
    </location>
</feature>
<evidence type="ECO:0000313" key="2">
    <source>
        <dbReference type="EMBL" id="TSC65602.1"/>
    </source>
</evidence>
<feature type="region of interest" description="Disordered" evidence="1">
    <location>
        <begin position="97"/>
        <end position="149"/>
    </location>
</feature>
<proteinExistence type="predicted"/>
<feature type="compositionally biased region" description="Basic and acidic residues" evidence="1">
    <location>
        <begin position="269"/>
        <end position="282"/>
    </location>
</feature>
<feature type="region of interest" description="Disordered" evidence="1">
    <location>
        <begin position="1"/>
        <end position="38"/>
    </location>
</feature>
<feature type="compositionally biased region" description="Basic and acidic residues" evidence="1">
    <location>
        <begin position="122"/>
        <end position="149"/>
    </location>
</feature>